<organism evidence="5 6">
    <name type="scientific">Mikania micrantha</name>
    <name type="common">bitter vine</name>
    <dbReference type="NCBI Taxonomy" id="192012"/>
    <lineage>
        <taxon>Eukaryota</taxon>
        <taxon>Viridiplantae</taxon>
        <taxon>Streptophyta</taxon>
        <taxon>Embryophyta</taxon>
        <taxon>Tracheophyta</taxon>
        <taxon>Spermatophyta</taxon>
        <taxon>Magnoliopsida</taxon>
        <taxon>eudicotyledons</taxon>
        <taxon>Gunneridae</taxon>
        <taxon>Pentapetalae</taxon>
        <taxon>asterids</taxon>
        <taxon>campanulids</taxon>
        <taxon>Asterales</taxon>
        <taxon>Asteraceae</taxon>
        <taxon>Asteroideae</taxon>
        <taxon>Heliantheae alliance</taxon>
        <taxon>Eupatorieae</taxon>
        <taxon>Mikania</taxon>
    </lineage>
</organism>
<dbReference type="Gene3D" id="3.10.580.10">
    <property type="entry name" value="CBS-domain"/>
    <property type="match status" value="1"/>
</dbReference>
<feature type="domain" description="CBS" evidence="4">
    <location>
        <begin position="27"/>
        <end position="85"/>
    </location>
</feature>
<dbReference type="PANTHER" id="PTHR13780:SF145">
    <property type="entry name" value="CBS DOMAIN-CONTAINING PROTEIN"/>
    <property type="match status" value="1"/>
</dbReference>
<dbReference type="SUPFAM" id="SSF54631">
    <property type="entry name" value="CBS-domain pair"/>
    <property type="match status" value="1"/>
</dbReference>
<evidence type="ECO:0000256" key="3">
    <source>
        <dbReference type="PROSITE-ProRule" id="PRU00703"/>
    </source>
</evidence>
<dbReference type="InterPro" id="IPR046342">
    <property type="entry name" value="CBS_dom_sf"/>
</dbReference>
<dbReference type="EMBL" id="SZYD01000013">
    <property type="protein sequence ID" value="KAD4385820.1"/>
    <property type="molecule type" value="Genomic_DNA"/>
</dbReference>
<feature type="domain" description="CBS" evidence="4">
    <location>
        <begin position="112"/>
        <end position="170"/>
    </location>
</feature>
<gene>
    <name evidence="5" type="ORF">E3N88_25989</name>
</gene>
<name>A0A5N6N7X2_9ASTR</name>
<dbReference type="InterPro" id="IPR050511">
    <property type="entry name" value="AMPK_gamma/SDS23_families"/>
</dbReference>
<dbReference type="Pfam" id="PF00571">
    <property type="entry name" value="CBS"/>
    <property type="match status" value="2"/>
</dbReference>
<evidence type="ECO:0000256" key="1">
    <source>
        <dbReference type="ARBA" id="ARBA00022737"/>
    </source>
</evidence>
<dbReference type="OrthoDB" id="449052at2759"/>
<evidence type="ECO:0000256" key="2">
    <source>
        <dbReference type="ARBA" id="ARBA00023122"/>
    </source>
</evidence>
<dbReference type="PROSITE" id="PS51371">
    <property type="entry name" value="CBS"/>
    <property type="match status" value="2"/>
</dbReference>
<evidence type="ECO:0000259" key="4">
    <source>
        <dbReference type="PROSITE" id="PS51371"/>
    </source>
</evidence>
<protein>
    <recommendedName>
        <fullName evidence="4">CBS domain-containing protein</fullName>
    </recommendedName>
</protein>
<comment type="caution">
    <text evidence="5">The sequence shown here is derived from an EMBL/GenBank/DDBJ whole genome shotgun (WGS) entry which is preliminary data.</text>
</comment>
<reference evidence="5 6" key="1">
    <citation type="submission" date="2019-05" db="EMBL/GenBank/DDBJ databases">
        <title>Mikania micrantha, genome provides insights into the molecular mechanism of rapid growth.</title>
        <authorList>
            <person name="Liu B."/>
        </authorList>
    </citation>
    <scope>NUCLEOTIDE SEQUENCE [LARGE SCALE GENOMIC DNA]</scope>
    <source>
        <strain evidence="5">NLD-2019</strain>
        <tissue evidence="5">Leaf</tissue>
    </source>
</reference>
<dbReference type="InterPro" id="IPR000644">
    <property type="entry name" value="CBS_dom"/>
</dbReference>
<dbReference type="AlphaFoldDB" id="A0A5N6N7X2"/>
<sequence length="186" mass="21084">MLEECADHQWFRSLGSKKLYDLGLPLMSANQVIKVDEDEPVLQAFRLMRQKGIGGLPVVSDGNKPVANISIRDIQFLLIAPEIYKHYRSITAKNFVTSVKKYLEDNQKASPLVSDMITCRKEDTLKDVITKLDSKEIHRIYVVDEEGNLEGVVTLRDIISRIVHEPHGYFGDFFDGVLPLPANSRV</sequence>
<accession>A0A5N6N7X2</accession>
<dbReference type="SMART" id="SM00116">
    <property type="entry name" value="CBS"/>
    <property type="match status" value="2"/>
</dbReference>
<keyword evidence="6" id="KW-1185">Reference proteome</keyword>
<evidence type="ECO:0000313" key="6">
    <source>
        <dbReference type="Proteomes" id="UP000326396"/>
    </source>
</evidence>
<dbReference type="Proteomes" id="UP000326396">
    <property type="component" value="Linkage Group LG3"/>
</dbReference>
<proteinExistence type="predicted"/>
<evidence type="ECO:0000313" key="5">
    <source>
        <dbReference type="EMBL" id="KAD4385820.1"/>
    </source>
</evidence>
<keyword evidence="2 3" id="KW-0129">CBS domain</keyword>
<dbReference type="CDD" id="cd02205">
    <property type="entry name" value="CBS_pair_SF"/>
    <property type="match status" value="1"/>
</dbReference>
<dbReference type="PANTHER" id="PTHR13780">
    <property type="entry name" value="AMP-ACTIVATED PROTEIN KINASE, GAMMA REGULATORY SUBUNIT"/>
    <property type="match status" value="1"/>
</dbReference>
<keyword evidence="1" id="KW-0677">Repeat</keyword>